<evidence type="ECO:0000259" key="5">
    <source>
        <dbReference type="Pfam" id="PF24827"/>
    </source>
</evidence>
<dbReference type="RefSeq" id="WP_197965804.1">
    <property type="nucleotide sequence ID" value="NZ_JACEGD010000007.1"/>
</dbReference>
<keyword evidence="2" id="KW-0479">Metal-binding</keyword>
<keyword evidence="7" id="KW-1185">Reference proteome</keyword>
<dbReference type="PIRSF" id="PIRSF039012">
    <property type="entry name" value="ASP"/>
    <property type="match status" value="1"/>
</dbReference>
<keyword evidence="4" id="KW-0862">Zinc</keyword>
<dbReference type="Proteomes" id="UP001194539">
    <property type="component" value="Unassembled WGS sequence"/>
</dbReference>
<feature type="domain" description="Succinylglutamate desuccinylase/Aspartoacylase catalytic" evidence="5">
    <location>
        <begin position="48"/>
        <end position="237"/>
    </location>
</feature>
<comment type="caution">
    <text evidence="6">The sequence shown here is derived from an EMBL/GenBank/DDBJ whole genome shotgun (WGS) entry which is preliminary data.</text>
</comment>
<keyword evidence="3" id="KW-0378">Hydrolase</keyword>
<evidence type="ECO:0000256" key="2">
    <source>
        <dbReference type="ARBA" id="ARBA00022723"/>
    </source>
</evidence>
<gene>
    <name evidence="6" type="ORF">H1B27_09045</name>
</gene>
<dbReference type="PANTHER" id="PTHR37326">
    <property type="entry name" value="BLL3975 PROTEIN"/>
    <property type="match status" value="1"/>
</dbReference>
<evidence type="ECO:0000313" key="6">
    <source>
        <dbReference type="EMBL" id="MBH5386430.1"/>
    </source>
</evidence>
<name>A0ABS0NZV2_9BRAD</name>
<dbReference type="InterPro" id="IPR053138">
    <property type="entry name" value="N-alpha-Ac-DABA_deacetylase"/>
</dbReference>
<evidence type="ECO:0000256" key="4">
    <source>
        <dbReference type="ARBA" id="ARBA00022833"/>
    </source>
</evidence>
<dbReference type="Gene3D" id="3.40.630.10">
    <property type="entry name" value="Zn peptidases"/>
    <property type="match status" value="1"/>
</dbReference>
<evidence type="ECO:0000256" key="3">
    <source>
        <dbReference type="ARBA" id="ARBA00022801"/>
    </source>
</evidence>
<evidence type="ECO:0000256" key="1">
    <source>
        <dbReference type="ARBA" id="ARBA00001947"/>
    </source>
</evidence>
<evidence type="ECO:0000313" key="7">
    <source>
        <dbReference type="Proteomes" id="UP001194539"/>
    </source>
</evidence>
<dbReference type="InterPro" id="IPR055438">
    <property type="entry name" value="AstE_AspA_cat"/>
</dbReference>
<dbReference type="InterPro" id="IPR043795">
    <property type="entry name" value="N-alpha-Ac-DABA-like"/>
</dbReference>
<dbReference type="EMBL" id="JACEGD010000007">
    <property type="protein sequence ID" value="MBH5386430.1"/>
    <property type="molecule type" value="Genomic_DNA"/>
</dbReference>
<dbReference type="PANTHER" id="PTHR37326:SF1">
    <property type="entry name" value="BLL3975 PROTEIN"/>
    <property type="match status" value="1"/>
</dbReference>
<organism evidence="6 7">
    <name type="scientific">Bradyrhizobium diversitatis</name>
    <dbReference type="NCBI Taxonomy" id="2755406"/>
    <lineage>
        <taxon>Bacteria</taxon>
        <taxon>Pseudomonadati</taxon>
        <taxon>Pseudomonadota</taxon>
        <taxon>Alphaproteobacteria</taxon>
        <taxon>Hyphomicrobiales</taxon>
        <taxon>Nitrobacteraceae</taxon>
        <taxon>Bradyrhizobium</taxon>
    </lineage>
</organism>
<dbReference type="SUPFAM" id="SSF53187">
    <property type="entry name" value="Zn-dependent exopeptidases"/>
    <property type="match status" value="1"/>
</dbReference>
<dbReference type="Pfam" id="PF24827">
    <property type="entry name" value="AstE_AspA_cat"/>
    <property type="match status" value="1"/>
</dbReference>
<protein>
    <submittedName>
        <fullName evidence="6">Succinylglutamate desuccinylase/aspartoacylase family protein</fullName>
    </submittedName>
</protein>
<reference evidence="6 7" key="1">
    <citation type="submission" date="2020-07" db="EMBL/GenBank/DDBJ databases">
        <title>Bradyrhizobium diversity isolated from nodules of indigenous legumes of Western Australia.</title>
        <authorList>
            <person name="Klepa M.S."/>
        </authorList>
    </citation>
    <scope>NUCLEOTIDE SEQUENCE [LARGE SCALE GENOMIC DNA]</scope>
    <source>
        <strain evidence="6 7">CNPSo 4019</strain>
    </source>
</reference>
<accession>A0ABS0NZV2</accession>
<comment type="cofactor">
    <cofactor evidence="1">
        <name>Zn(2+)</name>
        <dbReference type="ChEBI" id="CHEBI:29105"/>
    </cofactor>
</comment>
<sequence length="339" mass="36294">MSKSPIWSDVDFDKEGVQKGFLRLPTSRHESAYGSILIPVASIRNGGGPRVIVVAGNHGDEYEGQIVVMNLMRTLRHDEVRGHIVLLSALNAPAVYAGRRTSPYDGGNLNRVFPGRPDGGPTEAIAHFFETTLLPGADLVVDLHSGGSSLEYIPSAVIVNSAEESRLRKLLALLRIFGFPVSFVTDAPSGANRSLAAACERAGGIPCLSSELGGGATVSIATLKLAEEATRRVLEHIGSIRSVHGQKQPAPIALYRRVPFKDFVFAPCGGVFEPLVRLGELVDRGSDAGLIHTPSEPWAPPRRIQFAQSGLVLCRRFTALTAPGDCLFNVGIPFTEADQ</sequence>
<dbReference type="CDD" id="cd06252">
    <property type="entry name" value="M14_ASTE_ASPA-like"/>
    <property type="match status" value="1"/>
</dbReference>
<proteinExistence type="predicted"/>